<feature type="transmembrane region" description="Helical" evidence="1">
    <location>
        <begin position="156"/>
        <end position="175"/>
    </location>
</feature>
<name>A0ABZ2MYS1_9BACI</name>
<gene>
    <name evidence="2" type="ORF">WCV66_10255</name>
</gene>
<dbReference type="InterPro" id="IPR010288">
    <property type="entry name" value="EcsB_ABC"/>
</dbReference>
<protein>
    <submittedName>
        <fullName evidence="2">ABC transporter permease</fullName>
    </submittedName>
</protein>
<accession>A0ABZ2MYS1</accession>
<sequence>MAIKQDWRFQFKNILSILDWTIILYLLIPSLAFVGIAYHSWWFTVPNWLIGFPPSLYFLGCYFICWQGRLRTFMEEADQLYLLQFSKKTVSMRYMGALYSSFSIFIKWVVVFLFLFPMTNHFSELEIGQFSAAIVYFFSLNLLLTTYEQTVYHYRFIKKFFLHVFVFILFAFLSYLLINQLIFIVLMIVSIIFIGLAIWQIKLYQSQYKSFYTNVEKEQRNKVRLISFMFAINPDIYLPKQKKLKKRSLLLWRNSTRIFINRAPENGVTELFIKAFLREKTNIFSYIQILSVTITLIFVTPIWLKWCVFIAFWFFFKEWVILLFKEIIKQNPYLSIDYLQREYIFQAQKMCEKRFVYPGVSIVILFASLSTILAIFI</sequence>
<keyword evidence="3" id="KW-1185">Reference proteome</keyword>
<proteinExistence type="predicted"/>
<dbReference type="EMBL" id="CP147403">
    <property type="protein sequence ID" value="WXB90528.1"/>
    <property type="molecule type" value="Genomic_DNA"/>
</dbReference>
<keyword evidence="1" id="KW-0472">Membrane</keyword>
<feature type="transmembrane region" description="Helical" evidence="1">
    <location>
        <begin position="283"/>
        <end position="304"/>
    </location>
</feature>
<dbReference type="RefSeq" id="WP_338788901.1">
    <property type="nucleotide sequence ID" value="NZ_CP147403.1"/>
</dbReference>
<evidence type="ECO:0000313" key="2">
    <source>
        <dbReference type="EMBL" id="WXB90528.1"/>
    </source>
</evidence>
<feature type="transmembrane region" description="Helical" evidence="1">
    <location>
        <begin position="181"/>
        <end position="199"/>
    </location>
</feature>
<feature type="transmembrane region" description="Helical" evidence="1">
    <location>
        <begin position="310"/>
        <end position="328"/>
    </location>
</feature>
<evidence type="ECO:0000256" key="1">
    <source>
        <dbReference type="SAM" id="Phobius"/>
    </source>
</evidence>
<feature type="transmembrane region" description="Helical" evidence="1">
    <location>
        <begin position="96"/>
        <end position="115"/>
    </location>
</feature>
<reference evidence="2 3" key="1">
    <citation type="submission" date="2024-02" db="EMBL/GenBank/DDBJ databases">
        <title>Seven novel Bacillus-like species.</title>
        <authorList>
            <person name="Liu G."/>
        </authorList>
    </citation>
    <scope>NUCLEOTIDE SEQUENCE [LARGE SCALE GENOMIC DNA]</scope>
    <source>
        <strain evidence="2 3">FJAT-53654</strain>
    </source>
</reference>
<evidence type="ECO:0000313" key="3">
    <source>
        <dbReference type="Proteomes" id="UP001368328"/>
    </source>
</evidence>
<organism evidence="2 3">
    <name type="scientific">Metabacillus rhizosphaerae</name>
    <dbReference type="NCBI Taxonomy" id="3117747"/>
    <lineage>
        <taxon>Bacteria</taxon>
        <taxon>Bacillati</taxon>
        <taxon>Bacillota</taxon>
        <taxon>Bacilli</taxon>
        <taxon>Bacillales</taxon>
        <taxon>Bacillaceae</taxon>
        <taxon>Metabacillus</taxon>
    </lineage>
</organism>
<feature type="transmembrane region" description="Helical" evidence="1">
    <location>
        <begin position="355"/>
        <end position="376"/>
    </location>
</feature>
<feature type="transmembrane region" description="Helical" evidence="1">
    <location>
        <begin position="127"/>
        <end position="144"/>
    </location>
</feature>
<keyword evidence="1" id="KW-1133">Transmembrane helix</keyword>
<dbReference type="Pfam" id="PF05975">
    <property type="entry name" value="EcsB"/>
    <property type="match status" value="1"/>
</dbReference>
<feature type="transmembrane region" description="Helical" evidence="1">
    <location>
        <begin position="20"/>
        <end position="42"/>
    </location>
</feature>
<feature type="transmembrane region" description="Helical" evidence="1">
    <location>
        <begin position="48"/>
        <end position="66"/>
    </location>
</feature>
<dbReference type="Proteomes" id="UP001368328">
    <property type="component" value="Chromosome"/>
</dbReference>
<keyword evidence="1" id="KW-0812">Transmembrane</keyword>